<dbReference type="Proteomes" id="UP000694388">
    <property type="component" value="Unplaced"/>
</dbReference>
<feature type="coiled-coil region" evidence="2">
    <location>
        <begin position="479"/>
        <end position="535"/>
    </location>
</feature>
<reference evidence="5" key="1">
    <citation type="submission" date="2025-08" db="UniProtKB">
        <authorList>
            <consortium name="Ensembl"/>
        </authorList>
    </citation>
    <scope>IDENTIFICATION</scope>
</reference>
<feature type="region of interest" description="Disordered" evidence="3">
    <location>
        <begin position="250"/>
        <end position="278"/>
    </location>
</feature>
<dbReference type="InterPro" id="IPR001849">
    <property type="entry name" value="PH_domain"/>
</dbReference>
<accession>A0A8C4Q0C4</accession>
<protein>
    <recommendedName>
        <fullName evidence="4">PH domain-containing protein</fullName>
    </recommendedName>
</protein>
<reference evidence="5" key="2">
    <citation type="submission" date="2025-09" db="UniProtKB">
        <authorList>
            <consortium name="Ensembl"/>
        </authorList>
    </citation>
    <scope>IDENTIFICATION</scope>
</reference>
<feature type="region of interest" description="Disordered" evidence="3">
    <location>
        <begin position="303"/>
        <end position="330"/>
    </location>
</feature>
<evidence type="ECO:0000259" key="4">
    <source>
        <dbReference type="PROSITE" id="PS50003"/>
    </source>
</evidence>
<dbReference type="InterPro" id="IPR052212">
    <property type="entry name" value="PH-like_domain"/>
</dbReference>
<feature type="compositionally biased region" description="Basic and acidic residues" evidence="3">
    <location>
        <begin position="304"/>
        <end position="314"/>
    </location>
</feature>
<feature type="region of interest" description="Disordered" evidence="3">
    <location>
        <begin position="78"/>
        <end position="100"/>
    </location>
</feature>
<dbReference type="GeneTree" id="ENSGT00940000155231"/>
<feature type="compositionally biased region" description="Pro residues" evidence="3">
    <location>
        <begin position="761"/>
        <end position="770"/>
    </location>
</feature>
<dbReference type="PANTHER" id="PTHR12156:SF5">
    <property type="entry name" value="FI18040P1"/>
    <property type="match status" value="1"/>
</dbReference>
<dbReference type="PROSITE" id="PS50003">
    <property type="entry name" value="PH_DOMAIN"/>
    <property type="match status" value="1"/>
</dbReference>
<dbReference type="FunFam" id="2.30.29.30:FF:000006">
    <property type="entry name" value="Pleckstrin homology like domain family B member 1"/>
    <property type="match status" value="1"/>
</dbReference>
<dbReference type="Gene3D" id="2.30.29.30">
    <property type="entry name" value="Pleckstrin-homology domain (PH domain)/Phosphotyrosine-binding domain (PTB)"/>
    <property type="match status" value="1"/>
</dbReference>
<evidence type="ECO:0000313" key="6">
    <source>
        <dbReference type="Proteomes" id="UP000694388"/>
    </source>
</evidence>
<evidence type="ECO:0000256" key="2">
    <source>
        <dbReference type="SAM" id="Coils"/>
    </source>
</evidence>
<feature type="compositionally biased region" description="Basic and acidic residues" evidence="3">
    <location>
        <begin position="83"/>
        <end position="100"/>
    </location>
</feature>
<dbReference type="AlphaFoldDB" id="A0A8C4Q0C4"/>
<dbReference type="SMART" id="SM00233">
    <property type="entry name" value="PH"/>
    <property type="match status" value="1"/>
</dbReference>
<dbReference type="PANTHER" id="PTHR12156">
    <property type="entry name" value="PLECKSTRIN HOMOLOGY-LIKE DOMAIN, FAMILY B, MEMBER 3"/>
    <property type="match status" value="1"/>
</dbReference>
<feature type="compositionally biased region" description="Low complexity" evidence="3">
    <location>
        <begin position="787"/>
        <end position="809"/>
    </location>
</feature>
<evidence type="ECO:0000313" key="5">
    <source>
        <dbReference type="Ensembl" id="ENSEBUP00000008073.1"/>
    </source>
</evidence>
<feature type="region of interest" description="Disordered" evidence="3">
    <location>
        <begin position="753"/>
        <end position="817"/>
    </location>
</feature>
<dbReference type="InterPro" id="IPR011993">
    <property type="entry name" value="PH-like_dom_sf"/>
</dbReference>
<dbReference type="SUPFAM" id="SSF50729">
    <property type="entry name" value="PH domain-like"/>
    <property type="match status" value="1"/>
</dbReference>
<dbReference type="Pfam" id="PF00169">
    <property type="entry name" value="PH"/>
    <property type="match status" value="1"/>
</dbReference>
<sequence>MVETHERQRLEAILNFCAGLQGVEIKKFDVTESVHGPGENFGSPVHYDQNTNNVRSQDNEGGQGLIPMEKEIMVSSQLGLPESEEKKDKSFHRTESKEVRSKRLENNFADSSVCEADNEKIETNDAIEVGNGNNEVYETNNKEELRTLDTVVAEAGVVEAGVVEAGVVEAGVVEAGVIEAGVVEAGVVEAGVVEATVVEATVVEATVVEATVVEATVVEAGVVEATVVEAGVAEAGVAEAGVAEGGVAEGGVAATTGPETTGPETTGPETTGAETTGAETTGAEASMDEATIMEAMVAEATGAHGKEELHKSEESSLIESGPNESLLEGVSQGRCPYVEEMKTETELLTEHARVVARLQKLRERIVEVQLHMEESAHEAELEQVLLNAERKAERGRLSNDTDVAMEVQHQINDLETCQQNQREQGTEELRRVKERLGELRDAIAQEDRKLEACDESSRQQITVSRAQLKERLELECGWFEELEFRQLELESRLDEERERGLHMLLQRITRLRRCIAARKDKMAALELQAQELNHKTGQRKAQLDEQKREYERHFIEDKELLVEIEVRYKKLTGNASSFSPAPSLAQGYFTLSQIRALYSNPGSSRIMGTRHHLSPPPPAPQPSTEPFVCSKDIPSSPPVLLTRCSSNFISSLTPPVNPPSPPSINTLSPHFMDLHQSSCFDHASPLPPPLPQKRFQKAPLIGSTLPRPMNPSIWDIEQRSHVLLKEKGEQIIEEQRRRLGELRLKAAAEAQSQWAALHPPQSIPPPPPVPFGSTSNLDLGPGFQPYDSLSLDSSDSVDTSVSASTSTCSPDASSAGERSRLCDLDQMLSDSQAENSLLLQNKELELRRRVHDEKRQRELVDEELRHVTGTGFRGDAFLRLRLSDRPNSQARPLTRYLPSLRPDLDLQAHVEAAGHALCKHVTLTSTSCRGQLTKMGGRVKTWRRRWFVFDRKRRTLCYYADKHETKLKGIIYFQAIQEVYYDHLRNANKWSFLPFAKTASPNPALTFCVKTRNRTFYLVAPTPESMRLWMDVVVTGAEGNTSYLS</sequence>
<organism evidence="5 6">
    <name type="scientific">Eptatretus burgeri</name>
    <name type="common">Inshore hagfish</name>
    <dbReference type="NCBI Taxonomy" id="7764"/>
    <lineage>
        <taxon>Eukaryota</taxon>
        <taxon>Metazoa</taxon>
        <taxon>Chordata</taxon>
        <taxon>Craniata</taxon>
        <taxon>Vertebrata</taxon>
        <taxon>Cyclostomata</taxon>
        <taxon>Myxini</taxon>
        <taxon>Myxiniformes</taxon>
        <taxon>Myxinidae</taxon>
        <taxon>Eptatretinae</taxon>
        <taxon>Eptatretus</taxon>
    </lineage>
</organism>
<feature type="domain" description="PH" evidence="4">
    <location>
        <begin position="925"/>
        <end position="1038"/>
    </location>
</feature>
<evidence type="ECO:0000256" key="1">
    <source>
        <dbReference type="ARBA" id="ARBA00023054"/>
    </source>
</evidence>
<name>A0A8C4Q0C4_EPTBU</name>
<feature type="coiled-coil region" evidence="2">
    <location>
        <begin position="422"/>
        <end position="449"/>
    </location>
</feature>
<keyword evidence="6" id="KW-1185">Reference proteome</keyword>
<proteinExistence type="predicted"/>
<evidence type="ECO:0000256" key="3">
    <source>
        <dbReference type="SAM" id="MobiDB-lite"/>
    </source>
</evidence>
<dbReference type="Ensembl" id="ENSEBUT00000008565.1">
    <property type="protein sequence ID" value="ENSEBUP00000008073.1"/>
    <property type="gene ID" value="ENSEBUG00000005202.1"/>
</dbReference>
<keyword evidence="1 2" id="KW-0175">Coiled coil</keyword>